<accession>A0A2K3LNU8</accession>
<proteinExistence type="predicted"/>
<reference evidence="1 2" key="2">
    <citation type="journal article" date="2017" name="Front. Plant Sci.">
        <title>Gene Classification and Mining of Molecular Markers Useful in Red Clover (Trifolium pratense) Breeding.</title>
        <authorList>
            <person name="Istvanek J."/>
            <person name="Dluhosova J."/>
            <person name="Dluhos P."/>
            <person name="Patkova L."/>
            <person name="Nedelnik J."/>
            <person name="Repkova J."/>
        </authorList>
    </citation>
    <scope>NUCLEOTIDE SEQUENCE [LARGE SCALE GENOMIC DNA]</scope>
    <source>
        <strain evidence="2">cv. Tatra</strain>
        <tissue evidence="1">Young leaves</tissue>
    </source>
</reference>
<evidence type="ECO:0000313" key="2">
    <source>
        <dbReference type="Proteomes" id="UP000236291"/>
    </source>
</evidence>
<comment type="caution">
    <text evidence="1">The sequence shown here is derived from an EMBL/GenBank/DDBJ whole genome shotgun (WGS) entry which is preliminary data.</text>
</comment>
<name>A0A2K3LNU8_TRIPR</name>
<organism evidence="1 2">
    <name type="scientific">Trifolium pratense</name>
    <name type="common">Red clover</name>
    <dbReference type="NCBI Taxonomy" id="57577"/>
    <lineage>
        <taxon>Eukaryota</taxon>
        <taxon>Viridiplantae</taxon>
        <taxon>Streptophyta</taxon>
        <taxon>Embryophyta</taxon>
        <taxon>Tracheophyta</taxon>
        <taxon>Spermatophyta</taxon>
        <taxon>Magnoliopsida</taxon>
        <taxon>eudicotyledons</taxon>
        <taxon>Gunneridae</taxon>
        <taxon>Pentapetalae</taxon>
        <taxon>rosids</taxon>
        <taxon>fabids</taxon>
        <taxon>Fabales</taxon>
        <taxon>Fabaceae</taxon>
        <taxon>Papilionoideae</taxon>
        <taxon>50 kb inversion clade</taxon>
        <taxon>NPAAA clade</taxon>
        <taxon>Hologalegina</taxon>
        <taxon>IRL clade</taxon>
        <taxon>Trifolieae</taxon>
        <taxon>Trifolium</taxon>
    </lineage>
</organism>
<sequence length="101" mass="11599">DPTSKVSNAYIMYHPLSTGQCAQGFRLLYLMIVKTRTVYGNLYHFLDFIWLLWIKMGNIFACNKDSSSSVVVTSKCICIKDDSLCLDDPMHQWFQHVATNV</sequence>
<dbReference type="AlphaFoldDB" id="A0A2K3LNU8"/>
<protein>
    <submittedName>
        <fullName evidence="1">Uncharacterized protein</fullName>
    </submittedName>
</protein>
<dbReference type="Proteomes" id="UP000236291">
    <property type="component" value="Unassembled WGS sequence"/>
</dbReference>
<evidence type="ECO:0000313" key="1">
    <source>
        <dbReference type="EMBL" id="PNX80214.1"/>
    </source>
</evidence>
<gene>
    <name evidence="1" type="ORF">L195_g036211</name>
</gene>
<dbReference type="EMBL" id="ASHM01037498">
    <property type="protein sequence ID" value="PNX80214.1"/>
    <property type="molecule type" value="Genomic_DNA"/>
</dbReference>
<feature type="non-terminal residue" evidence="1">
    <location>
        <position position="1"/>
    </location>
</feature>
<reference evidence="1 2" key="1">
    <citation type="journal article" date="2014" name="Am. J. Bot.">
        <title>Genome assembly and annotation for red clover (Trifolium pratense; Fabaceae).</title>
        <authorList>
            <person name="Istvanek J."/>
            <person name="Jaros M."/>
            <person name="Krenek A."/>
            <person name="Repkova J."/>
        </authorList>
    </citation>
    <scope>NUCLEOTIDE SEQUENCE [LARGE SCALE GENOMIC DNA]</scope>
    <source>
        <strain evidence="2">cv. Tatra</strain>
        <tissue evidence="1">Young leaves</tissue>
    </source>
</reference>